<proteinExistence type="predicted"/>
<name>A0A9P9ITL7_9HYPO</name>
<dbReference type="GO" id="GO:0008270">
    <property type="term" value="F:zinc ion binding"/>
    <property type="evidence" value="ECO:0007669"/>
    <property type="project" value="InterPro"/>
</dbReference>
<comment type="caution">
    <text evidence="4">The sequence shown here is derived from an EMBL/GenBank/DDBJ whole genome shotgun (WGS) entry which is preliminary data.</text>
</comment>
<dbReference type="Proteomes" id="UP000738349">
    <property type="component" value="Unassembled WGS sequence"/>
</dbReference>
<dbReference type="InterPro" id="IPR036864">
    <property type="entry name" value="Zn2-C6_fun-type_DNA-bd_sf"/>
</dbReference>
<dbReference type="PROSITE" id="PS00463">
    <property type="entry name" value="ZN2_CY6_FUNGAL_1"/>
    <property type="match status" value="1"/>
</dbReference>
<evidence type="ECO:0000259" key="3">
    <source>
        <dbReference type="PROSITE" id="PS50048"/>
    </source>
</evidence>
<evidence type="ECO:0000313" key="5">
    <source>
        <dbReference type="Proteomes" id="UP000738349"/>
    </source>
</evidence>
<feature type="domain" description="Zn(2)-C6 fungal-type" evidence="3">
    <location>
        <begin position="86"/>
        <end position="120"/>
    </location>
</feature>
<dbReference type="Gene3D" id="4.10.240.10">
    <property type="entry name" value="Zn(2)-C6 fungal-type DNA-binding domain"/>
    <property type="match status" value="1"/>
</dbReference>
<dbReference type="Pfam" id="PF00172">
    <property type="entry name" value="Zn_clus"/>
    <property type="match status" value="1"/>
</dbReference>
<dbReference type="CDD" id="cd00067">
    <property type="entry name" value="GAL4"/>
    <property type="match status" value="1"/>
</dbReference>
<dbReference type="OrthoDB" id="5103549at2759"/>
<feature type="compositionally biased region" description="Basic and acidic residues" evidence="2">
    <location>
        <begin position="215"/>
        <end position="224"/>
    </location>
</feature>
<organism evidence="4 5">
    <name type="scientific">Dactylonectria macrodidyma</name>
    <dbReference type="NCBI Taxonomy" id="307937"/>
    <lineage>
        <taxon>Eukaryota</taxon>
        <taxon>Fungi</taxon>
        <taxon>Dikarya</taxon>
        <taxon>Ascomycota</taxon>
        <taxon>Pezizomycotina</taxon>
        <taxon>Sordariomycetes</taxon>
        <taxon>Hypocreomycetidae</taxon>
        <taxon>Hypocreales</taxon>
        <taxon>Nectriaceae</taxon>
        <taxon>Dactylonectria</taxon>
    </lineage>
</organism>
<protein>
    <recommendedName>
        <fullName evidence="3">Zn(2)-C6 fungal-type domain-containing protein</fullName>
    </recommendedName>
</protein>
<dbReference type="PROSITE" id="PS50048">
    <property type="entry name" value="ZN2_CY6_FUNGAL_2"/>
    <property type="match status" value="1"/>
</dbReference>
<accession>A0A9P9ITL7</accession>
<evidence type="ECO:0000313" key="4">
    <source>
        <dbReference type="EMBL" id="KAH7132962.1"/>
    </source>
</evidence>
<dbReference type="InterPro" id="IPR001138">
    <property type="entry name" value="Zn2Cys6_DnaBD"/>
</dbReference>
<keyword evidence="1" id="KW-0539">Nucleus</keyword>
<keyword evidence="5" id="KW-1185">Reference proteome</keyword>
<dbReference type="GO" id="GO:0000981">
    <property type="term" value="F:DNA-binding transcription factor activity, RNA polymerase II-specific"/>
    <property type="evidence" value="ECO:0007669"/>
    <property type="project" value="InterPro"/>
</dbReference>
<evidence type="ECO:0000256" key="1">
    <source>
        <dbReference type="ARBA" id="ARBA00023242"/>
    </source>
</evidence>
<dbReference type="SMART" id="SM00066">
    <property type="entry name" value="GAL4"/>
    <property type="match status" value="1"/>
</dbReference>
<feature type="compositionally biased region" description="Pro residues" evidence="2">
    <location>
        <begin position="160"/>
        <end position="170"/>
    </location>
</feature>
<evidence type="ECO:0000256" key="2">
    <source>
        <dbReference type="SAM" id="MobiDB-lite"/>
    </source>
</evidence>
<sequence length="262" mass="28204">MPASVIHKFHTHSTPAALGHSYPFPQQEGPPLVIGGYPPEADPPPSAYLPPDQRRGYYNDGRPPRPAHGRRVYATQVASGQRTPIACLFCRQRKIRCSGYQSAPGGECHNCVLRNQPCSFQSVSSSNSTAFVPVSAAPGGVPPGTQLFGAYDQPLASSSMPPPHPPQPEGRPPRVLLPLRNHYAPAQTPTKPFFPSEKARADGGSQVAGKRRRRTSEEPDEGRRLPPLRAVVDGTLAKGEWLQWSVGPGSARPEFQPTTTAG</sequence>
<feature type="region of interest" description="Disordered" evidence="2">
    <location>
        <begin position="150"/>
        <end position="229"/>
    </location>
</feature>
<dbReference type="EMBL" id="JAGMUV010000016">
    <property type="protein sequence ID" value="KAH7132962.1"/>
    <property type="molecule type" value="Genomic_DNA"/>
</dbReference>
<reference evidence="4" key="1">
    <citation type="journal article" date="2021" name="Nat. Commun.">
        <title>Genetic determinants of endophytism in the Arabidopsis root mycobiome.</title>
        <authorList>
            <person name="Mesny F."/>
            <person name="Miyauchi S."/>
            <person name="Thiergart T."/>
            <person name="Pickel B."/>
            <person name="Atanasova L."/>
            <person name="Karlsson M."/>
            <person name="Huettel B."/>
            <person name="Barry K.W."/>
            <person name="Haridas S."/>
            <person name="Chen C."/>
            <person name="Bauer D."/>
            <person name="Andreopoulos W."/>
            <person name="Pangilinan J."/>
            <person name="LaButti K."/>
            <person name="Riley R."/>
            <person name="Lipzen A."/>
            <person name="Clum A."/>
            <person name="Drula E."/>
            <person name="Henrissat B."/>
            <person name="Kohler A."/>
            <person name="Grigoriev I.V."/>
            <person name="Martin F.M."/>
            <person name="Hacquard S."/>
        </authorList>
    </citation>
    <scope>NUCLEOTIDE SEQUENCE</scope>
    <source>
        <strain evidence="4">MPI-CAGE-AT-0147</strain>
    </source>
</reference>
<gene>
    <name evidence="4" type="ORF">EDB81DRAFT_695933</name>
</gene>
<feature type="region of interest" description="Disordered" evidence="2">
    <location>
        <begin position="16"/>
        <end position="68"/>
    </location>
</feature>
<dbReference type="AlphaFoldDB" id="A0A9P9ITL7"/>
<dbReference type="SUPFAM" id="SSF57701">
    <property type="entry name" value="Zn2/Cys6 DNA-binding domain"/>
    <property type="match status" value="1"/>
</dbReference>